<feature type="transmembrane region" description="Helical" evidence="7">
    <location>
        <begin position="182"/>
        <end position="199"/>
    </location>
</feature>
<gene>
    <name evidence="10" type="ORF">RC083_20365</name>
</gene>
<evidence type="ECO:0000256" key="5">
    <source>
        <dbReference type="ARBA" id="ARBA00022989"/>
    </source>
</evidence>
<evidence type="ECO:0000256" key="6">
    <source>
        <dbReference type="ARBA" id="ARBA00023136"/>
    </source>
</evidence>
<keyword evidence="5 7" id="KW-1133">Transmembrane helix</keyword>
<reference evidence="10 11" key="1">
    <citation type="submission" date="2023-08" db="EMBL/GenBank/DDBJ databases">
        <title>Pseudoalteromonas haloplanktis LL1 genome.</title>
        <authorList>
            <person name="Wu S."/>
        </authorList>
    </citation>
    <scope>NUCLEOTIDE SEQUENCE [LARGE SCALE GENOMIC DNA]</scope>
    <source>
        <strain evidence="10 11">LL1</strain>
    </source>
</reference>
<dbReference type="PANTHER" id="PTHR24221:SF248">
    <property type="entry name" value="ABC TRANSPORTER TRANSMEMBRANE REGION"/>
    <property type="match status" value="1"/>
</dbReference>
<dbReference type="InterPro" id="IPR003593">
    <property type="entry name" value="AAA+_ATPase"/>
</dbReference>
<feature type="domain" description="ABC transporter" evidence="8">
    <location>
        <begin position="459"/>
        <end position="693"/>
    </location>
</feature>
<dbReference type="InterPro" id="IPR017871">
    <property type="entry name" value="ABC_transporter-like_CS"/>
</dbReference>
<dbReference type="InterPro" id="IPR011527">
    <property type="entry name" value="ABC1_TM_dom"/>
</dbReference>
<dbReference type="PROSITE" id="PS50929">
    <property type="entry name" value="ABC_TM1F"/>
    <property type="match status" value="1"/>
</dbReference>
<dbReference type="InterPro" id="IPR003439">
    <property type="entry name" value="ABC_transporter-like_ATP-bd"/>
</dbReference>
<dbReference type="Pfam" id="PF00005">
    <property type="entry name" value="ABC_tran"/>
    <property type="match status" value="1"/>
</dbReference>
<comment type="caution">
    <text evidence="10">The sequence shown here is derived from an EMBL/GenBank/DDBJ whole genome shotgun (WGS) entry which is preliminary data.</text>
</comment>
<keyword evidence="3" id="KW-0547">Nucleotide-binding</keyword>
<evidence type="ECO:0000256" key="2">
    <source>
        <dbReference type="ARBA" id="ARBA00022692"/>
    </source>
</evidence>
<evidence type="ECO:0000256" key="1">
    <source>
        <dbReference type="ARBA" id="ARBA00004651"/>
    </source>
</evidence>
<dbReference type="RefSeq" id="WP_309039767.1">
    <property type="nucleotide sequence ID" value="NZ_JAVIFY010000024.1"/>
</dbReference>
<evidence type="ECO:0000256" key="7">
    <source>
        <dbReference type="SAM" id="Phobius"/>
    </source>
</evidence>
<dbReference type="InterPro" id="IPR017750">
    <property type="entry name" value="ATPase_T1SS"/>
</dbReference>
<proteinExistence type="predicted"/>
<dbReference type="Proteomes" id="UP001226574">
    <property type="component" value="Unassembled WGS sequence"/>
</dbReference>
<dbReference type="Pfam" id="PF00664">
    <property type="entry name" value="ABC_membrane"/>
    <property type="match status" value="1"/>
</dbReference>
<evidence type="ECO:0000313" key="10">
    <source>
        <dbReference type="EMBL" id="MDQ9093925.1"/>
    </source>
</evidence>
<feature type="domain" description="ABC transmembrane type-1" evidence="9">
    <location>
        <begin position="148"/>
        <end position="426"/>
    </location>
</feature>
<sequence>MKMNINQQQIITLVRCANELFAQRCNDDQVLDGLPDLAITHNHIERALLNGNINAAQQNVQLSKMQFPALVVDNNGDLYLLNKQDQQLQLLYTNAEEPIKELTSLRCQLSWFISVHEVIDKRSTSIHSKIPSWLKPVIDEVKPFYGSLLLGSFTVNLLAVVIPLFTMNVYDRVVPNAATDTLWVLAFGAFLAISFDWFLKQARTQLTDTAGQQIDLKVSSTLFSKVIGMRLEHRPESAGAYAKQVQDFDSVREFLTSATLVSAIDLPFTIMFLALIAWLGGLIVLIPITTMLLIVLIGAFLQGRLTHSVEEAAKLSTQRQAYLIEYLNQIVELKQSRSEQKAQRTWEQTMAQLSLWQNKSRHSANTLSHSVATLQQVTTIGLIVAGVYLIQAGEVSMGALIAMVMISGRAGGAVSQIASLLLKYKQTESAIDSVKAVLELPQENQQSVLNNYSDISGNIRVKQLTFNYPEQQLAVLKNISLSIEKGEKIGIFGVAGSGKSSLLALLAGQYEATRGQIFYDDIEIKQWSLKTIRRNTGWMAQNPQLFYGSLLENITVGAQNIDPNELARAIKLAGIHHFMERLESGLESQVGEFGRCLSGGQRQAVMLARALLQRPKLLLLDEPTSAMDEISERHIISSLKSIDDTTMIISSHKAAVLAMCDKIIVLENGELRDIQTPQQLFSGSNRRLRAIKVTPKGDSQ</sequence>
<organism evidence="10 11">
    <name type="scientific">Pseudoalteromonas haloplanktis</name>
    <name type="common">Alteromonas haloplanktis</name>
    <dbReference type="NCBI Taxonomy" id="228"/>
    <lineage>
        <taxon>Bacteria</taxon>
        <taxon>Pseudomonadati</taxon>
        <taxon>Pseudomonadota</taxon>
        <taxon>Gammaproteobacteria</taxon>
        <taxon>Alteromonadales</taxon>
        <taxon>Pseudoalteromonadaceae</taxon>
        <taxon>Pseudoalteromonas</taxon>
    </lineage>
</organism>
<keyword evidence="11" id="KW-1185">Reference proteome</keyword>
<evidence type="ECO:0000256" key="3">
    <source>
        <dbReference type="ARBA" id="ARBA00022741"/>
    </source>
</evidence>
<dbReference type="InterPro" id="IPR027417">
    <property type="entry name" value="P-loop_NTPase"/>
</dbReference>
<keyword evidence="4" id="KW-0067">ATP-binding</keyword>
<feature type="transmembrane region" description="Helical" evidence="7">
    <location>
        <begin position="144"/>
        <end position="170"/>
    </location>
</feature>
<dbReference type="PROSITE" id="PS00211">
    <property type="entry name" value="ABC_TRANSPORTER_1"/>
    <property type="match status" value="1"/>
</dbReference>
<dbReference type="CDD" id="cd18587">
    <property type="entry name" value="ABC_6TM_LapB_like"/>
    <property type="match status" value="1"/>
</dbReference>
<accession>A0ABU1BHM2</accession>
<dbReference type="PANTHER" id="PTHR24221">
    <property type="entry name" value="ATP-BINDING CASSETTE SUB-FAMILY B"/>
    <property type="match status" value="1"/>
</dbReference>
<evidence type="ECO:0000256" key="4">
    <source>
        <dbReference type="ARBA" id="ARBA00022840"/>
    </source>
</evidence>
<keyword evidence="2 7" id="KW-0812">Transmembrane</keyword>
<feature type="transmembrane region" description="Helical" evidence="7">
    <location>
        <begin position="282"/>
        <end position="301"/>
    </location>
</feature>
<dbReference type="EMBL" id="JAVIFY010000024">
    <property type="protein sequence ID" value="MDQ9093925.1"/>
    <property type="molecule type" value="Genomic_DNA"/>
</dbReference>
<protein>
    <submittedName>
        <fullName evidence="10">Type I secretion system permease/ATPase</fullName>
    </submittedName>
</protein>
<comment type="subcellular location">
    <subcellularLocation>
        <location evidence="1">Cell membrane</location>
        <topology evidence="1">Multi-pass membrane protein</topology>
    </subcellularLocation>
</comment>
<evidence type="ECO:0000259" key="9">
    <source>
        <dbReference type="PROSITE" id="PS50929"/>
    </source>
</evidence>
<dbReference type="NCBIfam" id="TIGR03375">
    <property type="entry name" value="type_I_sec_LssB"/>
    <property type="match status" value="1"/>
</dbReference>
<evidence type="ECO:0000313" key="11">
    <source>
        <dbReference type="Proteomes" id="UP001226574"/>
    </source>
</evidence>
<dbReference type="Gene3D" id="1.20.1560.10">
    <property type="entry name" value="ABC transporter type 1, transmembrane domain"/>
    <property type="match status" value="1"/>
</dbReference>
<dbReference type="InterPro" id="IPR036640">
    <property type="entry name" value="ABC1_TM_sf"/>
</dbReference>
<name>A0ABU1BHM2_PSEHA</name>
<dbReference type="Gene3D" id="3.40.50.300">
    <property type="entry name" value="P-loop containing nucleotide triphosphate hydrolases"/>
    <property type="match status" value="1"/>
</dbReference>
<dbReference type="PROSITE" id="PS50893">
    <property type="entry name" value="ABC_TRANSPORTER_2"/>
    <property type="match status" value="1"/>
</dbReference>
<dbReference type="SMART" id="SM00382">
    <property type="entry name" value="AAA"/>
    <property type="match status" value="1"/>
</dbReference>
<dbReference type="SUPFAM" id="SSF90123">
    <property type="entry name" value="ABC transporter transmembrane region"/>
    <property type="match status" value="1"/>
</dbReference>
<dbReference type="SUPFAM" id="SSF52540">
    <property type="entry name" value="P-loop containing nucleoside triphosphate hydrolases"/>
    <property type="match status" value="1"/>
</dbReference>
<evidence type="ECO:0000259" key="8">
    <source>
        <dbReference type="PROSITE" id="PS50893"/>
    </source>
</evidence>
<dbReference type="InterPro" id="IPR039421">
    <property type="entry name" value="Type_1_exporter"/>
</dbReference>
<keyword evidence="6 7" id="KW-0472">Membrane</keyword>